<dbReference type="AlphaFoldDB" id="A0A9D2S083"/>
<organism evidence="2 3">
    <name type="scientific">Candidatus Acutalibacter ornithocaccae</name>
    <dbReference type="NCBI Taxonomy" id="2838416"/>
    <lineage>
        <taxon>Bacteria</taxon>
        <taxon>Bacillati</taxon>
        <taxon>Bacillota</taxon>
        <taxon>Clostridia</taxon>
        <taxon>Eubacteriales</taxon>
        <taxon>Acutalibacteraceae</taxon>
        <taxon>Acutalibacter</taxon>
    </lineage>
</organism>
<gene>
    <name evidence="2" type="ORF">H9942_07415</name>
</gene>
<protein>
    <recommendedName>
        <fullName evidence="4">Zn-finger containing protein</fullName>
    </recommendedName>
</protein>
<comment type="caution">
    <text evidence="2">The sequence shown here is derived from an EMBL/GenBank/DDBJ whole genome shotgun (WGS) entry which is preliminary data.</text>
</comment>
<evidence type="ECO:0008006" key="4">
    <source>
        <dbReference type="Google" id="ProtNLM"/>
    </source>
</evidence>
<feature type="transmembrane region" description="Helical" evidence="1">
    <location>
        <begin position="20"/>
        <end position="53"/>
    </location>
</feature>
<dbReference type="EMBL" id="DWXZ01000155">
    <property type="protein sequence ID" value="HJB37880.1"/>
    <property type="molecule type" value="Genomic_DNA"/>
</dbReference>
<sequence>MLFQKFQQFMYGRYGGDKFSLFLLVIALVISFAGAFFWPISLVADAIFIYVLFRMFSRNHAARQREYYGFLRFWTPIEKWFTFQRTRFRERNTYKYFRCPQCKQKLRAPRGRGKIQVTCQKCHHVFQTKT</sequence>
<reference evidence="2" key="2">
    <citation type="submission" date="2021-04" db="EMBL/GenBank/DDBJ databases">
        <authorList>
            <person name="Gilroy R."/>
        </authorList>
    </citation>
    <scope>NUCLEOTIDE SEQUENCE</scope>
    <source>
        <strain evidence="2">ChiBcolR8-3208</strain>
    </source>
</reference>
<evidence type="ECO:0000313" key="2">
    <source>
        <dbReference type="EMBL" id="HJB37880.1"/>
    </source>
</evidence>
<evidence type="ECO:0000313" key="3">
    <source>
        <dbReference type="Proteomes" id="UP000824214"/>
    </source>
</evidence>
<evidence type="ECO:0000256" key="1">
    <source>
        <dbReference type="SAM" id="Phobius"/>
    </source>
</evidence>
<keyword evidence="1" id="KW-0472">Membrane</keyword>
<proteinExistence type="predicted"/>
<dbReference type="Proteomes" id="UP000824214">
    <property type="component" value="Unassembled WGS sequence"/>
</dbReference>
<keyword evidence="1" id="KW-1133">Transmembrane helix</keyword>
<reference evidence="2" key="1">
    <citation type="journal article" date="2021" name="PeerJ">
        <title>Extensive microbial diversity within the chicken gut microbiome revealed by metagenomics and culture.</title>
        <authorList>
            <person name="Gilroy R."/>
            <person name="Ravi A."/>
            <person name="Getino M."/>
            <person name="Pursley I."/>
            <person name="Horton D.L."/>
            <person name="Alikhan N.F."/>
            <person name="Baker D."/>
            <person name="Gharbi K."/>
            <person name="Hall N."/>
            <person name="Watson M."/>
            <person name="Adriaenssens E.M."/>
            <person name="Foster-Nyarko E."/>
            <person name="Jarju S."/>
            <person name="Secka A."/>
            <person name="Antonio M."/>
            <person name="Oren A."/>
            <person name="Chaudhuri R.R."/>
            <person name="La Ragione R."/>
            <person name="Hildebrand F."/>
            <person name="Pallen M.J."/>
        </authorList>
    </citation>
    <scope>NUCLEOTIDE SEQUENCE</scope>
    <source>
        <strain evidence="2">ChiBcolR8-3208</strain>
    </source>
</reference>
<keyword evidence="1" id="KW-0812">Transmembrane</keyword>
<name>A0A9D2S083_9FIRM</name>
<accession>A0A9D2S083</accession>